<keyword evidence="2" id="KW-1185">Reference proteome</keyword>
<sequence length="250" mass="29506">MAMYVFEDEKRTKKLKVKDAIKRDKGIRYFCPNPRCNARMFLWNVEGEKKSYFRASSNPKHTDHCPYGSDNSYNPNNITEEGFVSDDVIERMMLEREKQQKHDNETNNQGNGIQGETFPHTIQQVYDMCKAYPCNNEFNGQTIGQILIDDRSIYMYPKGVFGYRLIEARSRKLLYKDTSIFLETPIGDMRYQLELKYKKPQLFKEIRELLYNNRNHVIVVAGKWESSGKFNCFATKFNSKKQIKVLKRVI</sequence>
<name>A0A4R3K2F8_9FIRM</name>
<organism evidence="1 2">
    <name type="scientific">Muricomes intestini</name>
    <dbReference type="NCBI Taxonomy" id="1796634"/>
    <lineage>
        <taxon>Bacteria</taxon>
        <taxon>Bacillati</taxon>
        <taxon>Bacillota</taxon>
        <taxon>Clostridia</taxon>
        <taxon>Lachnospirales</taxon>
        <taxon>Lachnospiraceae</taxon>
        <taxon>Muricomes</taxon>
    </lineage>
</organism>
<evidence type="ECO:0000313" key="2">
    <source>
        <dbReference type="Proteomes" id="UP000295726"/>
    </source>
</evidence>
<dbReference type="Proteomes" id="UP000295726">
    <property type="component" value="Unassembled WGS sequence"/>
</dbReference>
<gene>
    <name evidence="1" type="ORF">EDD59_1235</name>
</gene>
<evidence type="ECO:0000313" key="1">
    <source>
        <dbReference type="EMBL" id="TCS76623.1"/>
    </source>
</evidence>
<dbReference type="OrthoDB" id="9429497at2"/>
<reference evidence="1 2" key="1">
    <citation type="submission" date="2019-03" db="EMBL/GenBank/DDBJ databases">
        <title>Genomic Encyclopedia of Type Strains, Phase IV (KMG-IV): sequencing the most valuable type-strain genomes for metagenomic binning, comparative biology and taxonomic classification.</title>
        <authorList>
            <person name="Goeker M."/>
        </authorList>
    </citation>
    <scope>NUCLEOTIDE SEQUENCE [LARGE SCALE GENOMIC DNA]</scope>
    <source>
        <strain evidence="1 2">DSM 29489</strain>
    </source>
</reference>
<comment type="caution">
    <text evidence="1">The sequence shown here is derived from an EMBL/GenBank/DDBJ whole genome shotgun (WGS) entry which is preliminary data.</text>
</comment>
<dbReference type="AlphaFoldDB" id="A0A4R3K2F8"/>
<accession>A0A4R3K2F8</accession>
<dbReference type="RefSeq" id="WP_132382796.1">
    <property type="nucleotide sequence ID" value="NZ_DAIQXH010000052.1"/>
</dbReference>
<dbReference type="EMBL" id="SLZZ01000023">
    <property type="protein sequence ID" value="TCS76623.1"/>
    <property type="molecule type" value="Genomic_DNA"/>
</dbReference>
<proteinExistence type="predicted"/>
<protein>
    <submittedName>
        <fullName evidence="1">Uncharacterized protein</fullName>
    </submittedName>
</protein>